<accession>A0A1J5PPL1</accession>
<protein>
    <submittedName>
        <fullName evidence="2">Uncharacterized protein</fullName>
    </submittedName>
</protein>
<dbReference type="AlphaFoldDB" id="A0A1J5PPL1"/>
<evidence type="ECO:0000313" key="2">
    <source>
        <dbReference type="EMBL" id="OIQ65493.1"/>
    </source>
</evidence>
<name>A0A1J5PPL1_9ZZZZ</name>
<feature type="region of interest" description="Disordered" evidence="1">
    <location>
        <begin position="197"/>
        <end position="250"/>
    </location>
</feature>
<reference evidence="2" key="1">
    <citation type="submission" date="2016-10" db="EMBL/GenBank/DDBJ databases">
        <title>Sequence of Gallionella enrichment culture.</title>
        <authorList>
            <person name="Poehlein A."/>
            <person name="Muehling M."/>
            <person name="Daniel R."/>
        </authorList>
    </citation>
    <scope>NUCLEOTIDE SEQUENCE</scope>
</reference>
<comment type="caution">
    <text evidence="2">The sequence shown here is derived from an EMBL/GenBank/DDBJ whole genome shotgun (WGS) entry which is preliminary data.</text>
</comment>
<dbReference type="EMBL" id="MLJW01007288">
    <property type="protein sequence ID" value="OIQ65493.1"/>
    <property type="molecule type" value="Genomic_DNA"/>
</dbReference>
<organism evidence="2">
    <name type="scientific">mine drainage metagenome</name>
    <dbReference type="NCBI Taxonomy" id="410659"/>
    <lineage>
        <taxon>unclassified sequences</taxon>
        <taxon>metagenomes</taxon>
        <taxon>ecological metagenomes</taxon>
    </lineage>
</organism>
<gene>
    <name evidence="2" type="ORF">GALL_529460</name>
</gene>
<proteinExistence type="predicted"/>
<sequence length="250" mass="26792">MHTRRSCRQFRVALVGHGADRAAVGDQKIGAGNAHVGRHEPAAQMPSGTGHHRFHRCHGTGIAVMRAKQLTHLLAGFVQRGPDDMRRRVARELDDVFSQIGFHPLDPGLLKRVRKTNLLAQHGFGAGHGFCVSLAADIDDDSASLRAGFRPMHLGPGSDGVLFERNQVVFEISNHMVFDVAPEVACNVEFRPRSHGGGTLAARGARGAIDGEFQRRTGQSRIDARGESGGHASPPMAGSSPIPAKTSAAW</sequence>
<evidence type="ECO:0000256" key="1">
    <source>
        <dbReference type="SAM" id="MobiDB-lite"/>
    </source>
</evidence>